<reference evidence="2 3" key="1">
    <citation type="journal article" date="2014" name="Appl. Environ. Microbiol.">
        <title>Comparative Genome Analysis of 'Candidatus Methanoplasma termitum' Indicates a New Mode of Energy Metabolism in the Seventh Order of Methanogens.</title>
        <authorList>
            <person name="Lang K."/>
            <person name="Schuldes J."/>
            <person name="Klingl A."/>
            <person name="Poehlein A."/>
            <person name="Daniel R."/>
            <person name="Brune A."/>
        </authorList>
    </citation>
    <scope>NUCLEOTIDE SEQUENCE [LARGE SCALE GENOMIC DNA]</scope>
    <source>
        <strain evidence="3">Mpt1</strain>
    </source>
</reference>
<sequence>MITMIGVRHVVSISEQVSFIVKHTWPDAVLVELDERRYASLMNGKREDKVPDNTRKHRRGLLGDISAHQNKASEKNDAGGADEMLAAIYAGKTAGADIICIDKDAEQVMKEIEENMSFSERMRFSFSLKTDELFGKSKKKITRKRFIVDEESYVQNMRKKFPTIVEKLVDERNAFMAEKIRTSSEKYKNMVVVVGDVHVKGICDILDGIEIDTIRLAEMMDPESMDNIRSRIWNRRAEASE</sequence>
<evidence type="ECO:0000313" key="3">
    <source>
        <dbReference type="Proteomes" id="UP000030787"/>
    </source>
</evidence>
<dbReference type="EMBL" id="CP010070">
    <property type="protein sequence ID" value="AIZ55916.1"/>
    <property type="molecule type" value="Genomic_DNA"/>
</dbReference>
<dbReference type="PANTHER" id="PTHR21530">
    <property type="entry name" value="PHEROMONE SHUTDOWN PROTEIN"/>
    <property type="match status" value="1"/>
</dbReference>
<dbReference type="OrthoDB" id="185689at2157"/>
<dbReference type="HOGENOM" id="CLU_066331_0_0_2"/>
<dbReference type="AlphaFoldDB" id="A0A0A7LEF7"/>
<evidence type="ECO:0000256" key="1">
    <source>
        <dbReference type="SAM" id="MobiDB-lite"/>
    </source>
</evidence>
<proteinExistence type="predicted"/>
<dbReference type="STRING" id="1577791.Mpt1_c00050"/>
<name>A0A0A7LEF7_9ARCH</name>
<feature type="compositionally biased region" description="Basic and acidic residues" evidence="1">
    <location>
        <begin position="44"/>
        <end position="54"/>
    </location>
</feature>
<feature type="region of interest" description="Disordered" evidence="1">
    <location>
        <begin position="44"/>
        <end position="77"/>
    </location>
</feature>
<gene>
    <name evidence="2" type="ORF">Mpt1_c00050</name>
</gene>
<dbReference type="RefSeq" id="WP_048111102.1">
    <property type="nucleotide sequence ID" value="NZ_CP010070.1"/>
</dbReference>
<dbReference type="InterPro" id="IPR002816">
    <property type="entry name" value="TraB/PrgY/GumN_fam"/>
</dbReference>
<dbReference type="GeneID" id="24817679"/>
<evidence type="ECO:0000313" key="2">
    <source>
        <dbReference type="EMBL" id="AIZ55916.1"/>
    </source>
</evidence>
<protein>
    <submittedName>
        <fullName evidence="2">TraB family protein</fullName>
    </submittedName>
</protein>
<dbReference type="PANTHER" id="PTHR21530:SF7">
    <property type="entry name" value="TRAB DOMAIN-CONTAINING PROTEIN"/>
    <property type="match status" value="1"/>
</dbReference>
<organism evidence="2 3">
    <name type="scientific">Candidatus Methanoplasma termitum</name>
    <dbReference type="NCBI Taxonomy" id="1577791"/>
    <lineage>
        <taxon>Archaea</taxon>
        <taxon>Methanobacteriati</taxon>
        <taxon>Thermoplasmatota</taxon>
        <taxon>Thermoplasmata</taxon>
        <taxon>Methanomassiliicoccales</taxon>
        <taxon>Methanomassiliicoccaceae</taxon>
        <taxon>Candidatus Methanoplasma</taxon>
    </lineage>
</organism>
<keyword evidence="3" id="KW-1185">Reference proteome</keyword>
<accession>A0A0A7LEF7</accession>
<dbReference type="Pfam" id="PF01963">
    <property type="entry name" value="TraB_PrgY_gumN"/>
    <property type="match status" value="1"/>
</dbReference>
<dbReference type="InterPro" id="IPR046345">
    <property type="entry name" value="TraB_PrgY-like"/>
</dbReference>
<dbReference type="Proteomes" id="UP000030787">
    <property type="component" value="Chromosome"/>
</dbReference>
<dbReference type="KEGG" id="mear:Mpt1_c00050"/>